<dbReference type="SUPFAM" id="SSF102114">
    <property type="entry name" value="Radical SAM enzymes"/>
    <property type="match status" value="1"/>
</dbReference>
<evidence type="ECO:0000313" key="9">
    <source>
        <dbReference type="EMBL" id="GAA4408161.1"/>
    </source>
</evidence>
<dbReference type="CDD" id="cd21120">
    <property type="entry name" value="SPASM_anSME"/>
    <property type="match status" value="1"/>
</dbReference>
<evidence type="ECO:0000259" key="8">
    <source>
        <dbReference type="PROSITE" id="PS51918"/>
    </source>
</evidence>
<proteinExistence type="inferred from homology"/>
<keyword evidence="10" id="KW-1185">Reference proteome</keyword>
<feature type="domain" description="Radical SAM core" evidence="8">
    <location>
        <begin position="4"/>
        <end position="238"/>
    </location>
</feature>
<dbReference type="Gene3D" id="3.20.20.70">
    <property type="entry name" value="Aldolase class I"/>
    <property type="match status" value="1"/>
</dbReference>
<name>A0ABP8KK65_9MICO</name>
<dbReference type="InterPro" id="IPR007197">
    <property type="entry name" value="rSAM"/>
</dbReference>
<keyword evidence="4" id="KW-0479">Metal-binding</keyword>
<dbReference type="NCBIfam" id="TIGR04085">
    <property type="entry name" value="rSAM_more_4Fe4S"/>
    <property type="match status" value="1"/>
</dbReference>
<sequence>MTALTAPRAFHVMSKPTGAICNLDCEYCFFLSKDELYPGSGFRMPSDVHEAYIAQLLAAQRGVDEVVVAFQGGEPTLMGIDFFRRTLELERRYAAPGQRVLNTMQTNATLLDDEWCAFLKENDFLVGVSIDGPREMHDAYRVDKGGKPTFDRVVRGLDALKRHGVDWNALTTVNAANGDHGLRVYRFLRDELGATFVQLIPVVERVTAELLPLAESGWGARTGDRPLYRQQGDLVTHRTVGAAQYGRFLIDVFEEWARHDVGDVFVSMFDTALAHWMGMDQVGLCVHARTCGDAVALEHNGDLYSCDHYVEPGYLLGNIAQGRTMLELVNLPQQKAFGQAKLDTLPQYCRSCDVRFACNGGCPKDRFTTTPDGEPGLHYLCAGYQDFFRHVDAPMRVMADLLRRGRDATGLRDWYAVRDAKRAPDEPCTCAGGRTWSECHGVDAAG</sequence>
<dbReference type="SFLD" id="SFLDS00029">
    <property type="entry name" value="Radical_SAM"/>
    <property type="match status" value="1"/>
</dbReference>
<keyword evidence="5" id="KW-0408">Iron</keyword>
<keyword evidence="3" id="KW-0949">S-adenosyl-L-methionine</keyword>
<dbReference type="Pfam" id="PF04055">
    <property type="entry name" value="Radical_SAM"/>
    <property type="match status" value="1"/>
</dbReference>
<dbReference type="SFLD" id="SFLDG01384">
    <property type="entry name" value="thioether_bond_formation_requi"/>
    <property type="match status" value="1"/>
</dbReference>
<dbReference type="InterPro" id="IPR047207">
    <property type="entry name" value="SPASM_anSME"/>
</dbReference>
<evidence type="ECO:0000256" key="4">
    <source>
        <dbReference type="ARBA" id="ARBA00022723"/>
    </source>
</evidence>
<evidence type="ECO:0000256" key="7">
    <source>
        <dbReference type="ARBA" id="ARBA00023601"/>
    </source>
</evidence>
<evidence type="ECO:0000256" key="5">
    <source>
        <dbReference type="ARBA" id="ARBA00023004"/>
    </source>
</evidence>
<keyword evidence="6" id="KW-0411">Iron-sulfur</keyword>
<dbReference type="Proteomes" id="UP001500945">
    <property type="component" value="Unassembled WGS sequence"/>
</dbReference>
<dbReference type="RefSeq" id="WP_345206467.1">
    <property type="nucleotide sequence ID" value="NZ_BAABGM010000015.1"/>
</dbReference>
<dbReference type="SFLD" id="SFLDG01072">
    <property type="entry name" value="dehydrogenase_like"/>
    <property type="match status" value="1"/>
</dbReference>
<dbReference type="InterPro" id="IPR034491">
    <property type="entry name" value="Anaerob_Ser_sulfatase-maturase"/>
</dbReference>
<comment type="cofactor">
    <cofactor evidence="1">
        <name>[4Fe-4S] cluster</name>
        <dbReference type="ChEBI" id="CHEBI:49883"/>
    </cofactor>
</comment>
<dbReference type="SFLD" id="SFLDF00285">
    <property type="entry name" value="anaerobic_Ser-type_sulfatase-m"/>
    <property type="match status" value="1"/>
</dbReference>
<gene>
    <name evidence="9" type="ORF">GCM10023168_25120</name>
</gene>
<evidence type="ECO:0000256" key="3">
    <source>
        <dbReference type="ARBA" id="ARBA00022691"/>
    </source>
</evidence>
<protein>
    <submittedName>
        <fullName evidence="9">Anaerobic sulfatase maturase</fullName>
    </submittedName>
</protein>
<evidence type="ECO:0000256" key="1">
    <source>
        <dbReference type="ARBA" id="ARBA00001966"/>
    </source>
</evidence>
<dbReference type="CDD" id="cd01335">
    <property type="entry name" value="Radical_SAM"/>
    <property type="match status" value="1"/>
</dbReference>
<accession>A0ABP8KK65</accession>
<keyword evidence="2" id="KW-0004">4Fe-4S</keyword>
<dbReference type="PANTHER" id="PTHR43273:SF3">
    <property type="entry name" value="ANAEROBIC SULFATASE-MATURATING ENZYME HOMOLOG ASLB-RELATED"/>
    <property type="match status" value="1"/>
</dbReference>
<dbReference type="SFLD" id="SFLDG01386">
    <property type="entry name" value="main_SPASM_domain-containing"/>
    <property type="match status" value="1"/>
</dbReference>
<comment type="similarity">
    <text evidence="7">Belongs to the radical SAM superfamily. Anaerobic sulfatase-maturating enzyme family.</text>
</comment>
<evidence type="ECO:0000256" key="6">
    <source>
        <dbReference type="ARBA" id="ARBA00023014"/>
    </source>
</evidence>
<dbReference type="EMBL" id="BAABGM010000015">
    <property type="protein sequence ID" value="GAA4408161.1"/>
    <property type="molecule type" value="Genomic_DNA"/>
</dbReference>
<evidence type="ECO:0000313" key="10">
    <source>
        <dbReference type="Proteomes" id="UP001500945"/>
    </source>
</evidence>
<dbReference type="InterPro" id="IPR023867">
    <property type="entry name" value="Sulphatase_maturase_rSAM"/>
</dbReference>
<dbReference type="PANTHER" id="PTHR43273">
    <property type="entry name" value="ANAEROBIC SULFATASE-MATURATING ENZYME HOMOLOG ASLB-RELATED"/>
    <property type="match status" value="1"/>
</dbReference>
<organism evidence="9 10">
    <name type="scientific">Fodinibacter luteus</name>
    <dbReference type="NCBI Taxonomy" id="552064"/>
    <lineage>
        <taxon>Bacteria</taxon>
        <taxon>Bacillati</taxon>
        <taxon>Actinomycetota</taxon>
        <taxon>Actinomycetes</taxon>
        <taxon>Micrococcales</taxon>
        <taxon>Intrasporangiaceae</taxon>
        <taxon>Fodinibacter (ex Wang et al. 2009)</taxon>
    </lineage>
</organism>
<comment type="caution">
    <text evidence="9">The sequence shown here is derived from an EMBL/GenBank/DDBJ whole genome shotgun (WGS) entry which is preliminary data.</text>
</comment>
<reference evidence="10" key="1">
    <citation type="journal article" date="2019" name="Int. J. Syst. Evol. Microbiol.">
        <title>The Global Catalogue of Microorganisms (GCM) 10K type strain sequencing project: providing services to taxonomists for standard genome sequencing and annotation.</title>
        <authorList>
            <consortium name="The Broad Institute Genomics Platform"/>
            <consortium name="The Broad Institute Genome Sequencing Center for Infectious Disease"/>
            <person name="Wu L."/>
            <person name="Ma J."/>
        </authorList>
    </citation>
    <scope>NUCLEOTIDE SEQUENCE [LARGE SCALE GENOMIC DNA]</scope>
    <source>
        <strain evidence="10">JCM 17809</strain>
    </source>
</reference>
<dbReference type="InterPro" id="IPR013785">
    <property type="entry name" value="Aldolase_TIM"/>
</dbReference>
<dbReference type="NCBIfam" id="TIGR03942">
    <property type="entry name" value="sulfatase_rSAM"/>
    <property type="match status" value="1"/>
</dbReference>
<dbReference type="SFLD" id="SFLDG01067">
    <property type="entry name" value="SPASM/twitch_domain_containing"/>
    <property type="match status" value="1"/>
</dbReference>
<dbReference type="PROSITE" id="PS51918">
    <property type="entry name" value="RADICAL_SAM"/>
    <property type="match status" value="1"/>
</dbReference>
<dbReference type="InterPro" id="IPR058240">
    <property type="entry name" value="rSAM_sf"/>
</dbReference>
<dbReference type="InterPro" id="IPR023885">
    <property type="entry name" value="4Fe4S-binding_SPASM_dom"/>
</dbReference>
<evidence type="ECO:0000256" key="2">
    <source>
        <dbReference type="ARBA" id="ARBA00022485"/>
    </source>
</evidence>
<dbReference type="Pfam" id="PF13186">
    <property type="entry name" value="SPASM"/>
    <property type="match status" value="1"/>
</dbReference>